<protein>
    <recommendedName>
        <fullName evidence="2">CsbD-like domain-containing protein</fullName>
    </recommendedName>
</protein>
<dbReference type="Pfam" id="PF05532">
    <property type="entry name" value="CsbD"/>
    <property type="match status" value="1"/>
</dbReference>
<gene>
    <name evidence="3" type="ORF">AVDCRST_MAG95-2197</name>
</gene>
<dbReference type="AlphaFoldDB" id="A0A6J4IRZ3"/>
<accession>A0A6J4IRZ3</accession>
<organism evidence="3">
    <name type="scientific">uncultured Adhaeribacter sp</name>
    <dbReference type="NCBI Taxonomy" id="448109"/>
    <lineage>
        <taxon>Bacteria</taxon>
        <taxon>Pseudomonadati</taxon>
        <taxon>Bacteroidota</taxon>
        <taxon>Cytophagia</taxon>
        <taxon>Cytophagales</taxon>
        <taxon>Hymenobacteraceae</taxon>
        <taxon>Adhaeribacter</taxon>
        <taxon>environmental samples</taxon>
    </lineage>
</organism>
<dbReference type="EMBL" id="CADCTJ010000687">
    <property type="protein sequence ID" value="CAA9258326.1"/>
    <property type="molecule type" value="Genomic_DNA"/>
</dbReference>
<evidence type="ECO:0000313" key="3">
    <source>
        <dbReference type="EMBL" id="CAA9258326.1"/>
    </source>
</evidence>
<dbReference type="Gene3D" id="1.10.1470.10">
    <property type="entry name" value="YjbJ"/>
    <property type="match status" value="1"/>
</dbReference>
<sequence>MNNLNDNRNDDLFDDTTELRARGNWSELKGKARQQYGDLTDDDFEYAEGTQEEWYGKIASKIGRTADDVKSWFRSL</sequence>
<evidence type="ECO:0000256" key="1">
    <source>
        <dbReference type="ARBA" id="ARBA00009129"/>
    </source>
</evidence>
<reference evidence="3" key="1">
    <citation type="submission" date="2020-02" db="EMBL/GenBank/DDBJ databases">
        <authorList>
            <person name="Meier V. D."/>
        </authorList>
    </citation>
    <scope>NUCLEOTIDE SEQUENCE</scope>
    <source>
        <strain evidence="3">AVDCRST_MAG95</strain>
    </source>
</reference>
<dbReference type="InterPro" id="IPR036629">
    <property type="entry name" value="YjbJ_sf"/>
</dbReference>
<evidence type="ECO:0000259" key="2">
    <source>
        <dbReference type="Pfam" id="PF05532"/>
    </source>
</evidence>
<dbReference type="InterPro" id="IPR008462">
    <property type="entry name" value="CsbD"/>
</dbReference>
<name>A0A6J4IRZ3_9BACT</name>
<feature type="domain" description="CsbD-like" evidence="2">
    <location>
        <begin position="20"/>
        <end position="70"/>
    </location>
</feature>
<proteinExistence type="inferred from homology"/>
<dbReference type="SUPFAM" id="SSF69047">
    <property type="entry name" value="Hypothetical protein YjbJ"/>
    <property type="match status" value="1"/>
</dbReference>
<comment type="similarity">
    <text evidence="1">Belongs to the UPF0337 (CsbD) family.</text>
</comment>